<sequence>MEQTIPGVLISVLLFAVANILQENAVMRHRIVCTICGTRDRRVVFLPCGHLLACELCGQETDTCPACRRGVNSRVVVNQ</sequence>
<evidence type="ECO:0000256" key="2">
    <source>
        <dbReference type="ARBA" id="ARBA00022771"/>
    </source>
</evidence>
<keyword evidence="8" id="KW-1185">Reference proteome</keyword>
<dbReference type="SUPFAM" id="SSF57850">
    <property type="entry name" value="RING/U-box"/>
    <property type="match status" value="1"/>
</dbReference>
<name>A0A9D4CFK8_DREPO</name>
<gene>
    <name evidence="7" type="ORF">DPMN_050155</name>
</gene>
<dbReference type="FunFam" id="1.10.1170.10:FF:000002">
    <property type="entry name" value="Baculoviral IAP repeat containing 7"/>
    <property type="match status" value="1"/>
</dbReference>
<evidence type="ECO:0000313" key="7">
    <source>
        <dbReference type="EMBL" id="KAH3724339.1"/>
    </source>
</evidence>
<keyword evidence="5" id="KW-0732">Signal</keyword>
<comment type="caution">
    <text evidence="7">The sequence shown here is derived from an EMBL/GenBank/DDBJ whole genome shotgun (WGS) entry which is preliminary data.</text>
</comment>
<dbReference type="PROSITE" id="PS50089">
    <property type="entry name" value="ZF_RING_2"/>
    <property type="match status" value="1"/>
</dbReference>
<feature type="chain" id="PRO_5039548881" description="RING-type domain-containing protein" evidence="5">
    <location>
        <begin position="21"/>
        <end position="79"/>
    </location>
</feature>
<dbReference type="AlphaFoldDB" id="A0A9D4CFK8"/>
<accession>A0A9D4CFK8</accession>
<evidence type="ECO:0000256" key="1">
    <source>
        <dbReference type="ARBA" id="ARBA00022723"/>
    </source>
</evidence>
<evidence type="ECO:0000256" key="3">
    <source>
        <dbReference type="ARBA" id="ARBA00022833"/>
    </source>
</evidence>
<reference evidence="7" key="2">
    <citation type="submission" date="2020-11" db="EMBL/GenBank/DDBJ databases">
        <authorList>
            <person name="McCartney M.A."/>
            <person name="Auch B."/>
            <person name="Kono T."/>
            <person name="Mallez S."/>
            <person name="Becker A."/>
            <person name="Gohl D.M."/>
            <person name="Silverstein K.A.T."/>
            <person name="Koren S."/>
            <person name="Bechman K.B."/>
            <person name="Herman A."/>
            <person name="Abrahante J.E."/>
            <person name="Garbe J."/>
        </authorList>
    </citation>
    <scope>NUCLEOTIDE SEQUENCE</scope>
    <source>
        <strain evidence="7">Duluth1</strain>
        <tissue evidence="7">Whole animal</tissue>
    </source>
</reference>
<proteinExistence type="predicted"/>
<evidence type="ECO:0000256" key="4">
    <source>
        <dbReference type="PROSITE-ProRule" id="PRU00175"/>
    </source>
</evidence>
<protein>
    <recommendedName>
        <fullName evidence="6">RING-type domain-containing protein</fullName>
    </recommendedName>
</protein>
<feature type="domain" description="RING-type" evidence="6">
    <location>
        <begin position="33"/>
        <end position="68"/>
    </location>
</feature>
<dbReference type="SMART" id="SM00184">
    <property type="entry name" value="RING"/>
    <property type="match status" value="1"/>
</dbReference>
<dbReference type="GO" id="GO:0008270">
    <property type="term" value="F:zinc ion binding"/>
    <property type="evidence" value="ECO:0007669"/>
    <property type="project" value="UniProtKB-KW"/>
</dbReference>
<keyword evidence="2 4" id="KW-0863">Zinc-finger</keyword>
<dbReference type="Gene3D" id="3.30.40.10">
    <property type="entry name" value="Zinc/RING finger domain, C3HC4 (zinc finger)"/>
    <property type="match status" value="1"/>
</dbReference>
<evidence type="ECO:0000256" key="5">
    <source>
        <dbReference type="SAM" id="SignalP"/>
    </source>
</evidence>
<organism evidence="7 8">
    <name type="scientific">Dreissena polymorpha</name>
    <name type="common">Zebra mussel</name>
    <name type="synonym">Mytilus polymorpha</name>
    <dbReference type="NCBI Taxonomy" id="45954"/>
    <lineage>
        <taxon>Eukaryota</taxon>
        <taxon>Metazoa</taxon>
        <taxon>Spiralia</taxon>
        <taxon>Lophotrochozoa</taxon>
        <taxon>Mollusca</taxon>
        <taxon>Bivalvia</taxon>
        <taxon>Autobranchia</taxon>
        <taxon>Heteroconchia</taxon>
        <taxon>Euheterodonta</taxon>
        <taxon>Imparidentia</taxon>
        <taxon>Neoheterodontei</taxon>
        <taxon>Myida</taxon>
        <taxon>Dreissenoidea</taxon>
        <taxon>Dreissenidae</taxon>
        <taxon>Dreissena</taxon>
    </lineage>
</organism>
<dbReference type="Pfam" id="PF13920">
    <property type="entry name" value="zf-C3HC4_3"/>
    <property type="match status" value="1"/>
</dbReference>
<evidence type="ECO:0000313" key="8">
    <source>
        <dbReference type="Proteomes" id="UP000828390"/>
    </source>
</evidence>
<keyword evidence="1" id="KW-0479">Metal-binding</keyword>
<dbReference type="InterPro" id="IPR013083">
    <property type="entry name" value="Znf_RING/FYVE/PHD"/>
</dbReference>
<evidence type="ECO:0000259" key="6">
    <source>
        <dbReference type="PROSITE" id="PS50089"/>
    </source>
</evidence>
<dbReference type="EMBL" id="JAIWYP010000012">
    <property type="protein sequence ID" value="KAH3724339.1"/>
    <property type="molecule type" value="Genomic_DNA"/>
</dbReference>
<feature type="signal peptide" evidence="5">
    <location>
        <begin position="1"/>
        <end position="20"/>
    </location>
</feature>
<keyword evidence="3" id="KW-0862">Zinc</keyword>
<dbReference type="Proteomes" id="UP000828390">
    <property type="component" value="Unassembled WGS sequence"/>
</dbReference>
<dbReference type="InterPro" id="IPR001841">
    <property type="entry name" value="Znf_RING"/>
</dbReference>
<reference evidence="7" key="1">
    <citation type="journal article" date="2019" name="bioRxiv">
        <title>The Genome of the Zebra Mussel, Dreissena polymorpha: A Resource for Invasive Species Research.</title>
        <authorList>
            <person name="McCartney M.A."/>
            <person name="Auch B."/>
            <person name="Kono T."/>
            <person name="Mallez S."/>
            <person name="Zhang Y."/>
            <person name="Obille A."/>
            <person name="Becker A."/>
            <person name="Abrahante J.E."/>
            <person name="Garbe J."/>
            <person name="Badalamenti J.P."/>
            <person name="Herman A."/>
            <person name="Mangelson H."/>
            <person name="Liachko I."/>
            <person name="Sullivan S."/>
            <person name="Sone E.D."/>
            <person name="Koren S."/>
            <person name="Silverstein K.A.T."/>
            <person name="Beckman K.B."/>
            <person name="Gohl D.M."/>
        </authorList>
    </citation>
    <scope>NUCLEOTIDE SEQUENCE</scope>
    <source>
        <strain evidence="7">Duluth1</strain>
        <tissue evidence="7">Whole animal</tissue>
    </source>
</reference>